<gene>
    <name evidence="1" type="ORF">ACFQ4R_10085</name>
</gene>
<dbReference type="EMBL" id="JBHTOH010000090">
    <property type="protein sequence ID" value="MFD1411928.1"/>
    <property type="molecule type" value="Genomic_DNA"/>
</dbReference>
<reference evidence="2" key="1">
    <citation type="journal article" date="2019" name="Int. J. Syst. Evol. Microbiol.">
        <title>The Global Catalogue of Microorganisms (GCM) 10K type strain sequencing project: providing services to taxonomists for standard genome sequencing and annotation.</title>
        <authorList>
            <consortium name="The Broad Institute Genomics Platform"/>
            <consortium name="The Broad Institute Genome Sequencing Center for Infectious Disease"/>
            <person name="Wu L."/>
            <person name="Ma J."/>
        </authorList>
    </citation>
    <scope>NUCLEOTIDE SEQUENCE [LARGE SCALE GENOMIC DNA]</scope>
    <source>
        <strain evidence="2">CCM 8937</strain>
    </source>
</reference>
<evidence type="ECO:0000313" key="2">
    <source>
        <dbReference type="Proteomes" id="UP001597191"/>
    </source>
</evidence>
<evidence type="ECO:0000313" key="1">
    <source>
        <dbReference type="EMBL" id="MFD1411928.1"/>
    </source>
</evidence>
<organism evidence="1 2">
    <name type="scientific">Lapidilactobacillus gannanensis</name>
    <dbReference type="NCBI Taxonomy" id="2486002"/>
    <lineage>
        <taxon>Bacteria</taxon>
        <taxon>Bacillati</taxon>
        <taxon>Bacillota</taxon>
        <taxon>Bacilli</taxon>
        <taxon>Lactobacillales</taxon>
        <taxon>Lactobacillaceae</taxon>
        <taxon>Lapidilactobacillus</taxon>
    </lineage>
</organism>
<proteinExistence type="predicted"/>
<dbReference type="RefSeq" id="WP_379880959.1">
    <property type="nucleotide sequence ID" value="NZ_JBHTOH010000090.1"/>
</dbReference>
<dbReference type="Proteomes" id="UP001597191">
    <property type="component" value="Unassembled WGS sequence"/>
</dbReference>
<name>A0ABW4BQ12_9LACO</name>
<protein>
    <submittedName>
        <fullName evidence="1">Uncharacterized protein</fullName>
    </submittedName>
</protein>
<accession>A0ABW4BQ12</accession>
<sequence>MNSFYIAQQKECLLDLDSWCLSLHREIRRYPAKVAVTIADVTYDGVINLAHYRFIEPFEGAMTGYHDSLFIFSDQKPQVDQQIITNIQLVSESSEEK</sequence>
<comment type="caution">
    <text evidence="1">The sequence shown here is derived from an EMBL/GenBank/DDBJ whole genome shotgun (WGS) entry which is preliminary data.</text>
</comment>
<keyword evidence="2" id="KW-1185">Reference proteome</keyword>